<dbReference type="Proteomes" id="UP000716446">
    <property type="component" value="Unassembled WGS sequence"/>
</dbReference>
<dbReference type="PANTHER" id="PTHR33048">
    <property type="entry name" value="PTH11-LIKE INTEGRAL MEMBRANE PROTEIN (AFU_ORTHOLOGUE AFUA_5G11245)"/>
    <property type="match status" value="1"/>
</dbReference>
<accession>A0A9N8PAK9</accession>
<dbReference type="EMBL" id="CAIJEN010000007">
    <property type="protein sequence ID" value="CAD0088961.1"/>
    <property type="molecule type" value="Genomic_DNA"/>
</dbReference>
<organism evidence="9 10">
    <name type="scientific">Aureobasidium vineae</name>
    <dbReference type="NCBI Taxonomy" id="2773715"/>
    <lineage>
        <taxon>Eukaryota</taxon>
        <taxon>Fungi</taxon>
        <taxon>Dikarya</taxon>
        <taxon>Ascomycota</taxon>
        <taxon>Pezizomycotina</taxon>
        <taxon>Dothideomycetes</taxon>
        <taxon>Dothideomycetidae</taxon>
        <taxon>Dothideales</taxon>
        <taxon>Saccotheciaceae</taxon>
        <taxon>Aureobasidium</taxon>
    </lineage>
</organism>
<keyword evidence="4 7" id="KW-0472">Membrane</keyword>
<comment type="caution">
    <text evidence="9">The sequence shown here is derived from an EMBL/GenBank/DDBJ whole genome shotgun (WGS) entry which is preliminary data.</text>
</comment>
<keyword evidence="10" id="KW-1185">Reference proteome</keyword>
<gene>
    <name evidence="9" type="ORF">AWRI4619_LOCUS5532</name>
</gene>
<dbReference type="InterPro" id="IPR049326">
    <property type="entry name" value="Rhodopsin_dom_fungi"/>
</dbReference>
<keyword evidence="3 7" id="KW-1133">Transmembrane helix</keyword>
<feature type="domain" description="Rhodopsin" evidence="8">
    <location>
        <begin position="38"/>
        <end position="267"/>
    </location>
</feature>
<feature type="transmembrane region" description="Helical" evidence="7">
    <location>
        <begin position="239"/>
        <end position="262"/>
    </location>
</feature>
<feature type="region of interest" description="Disordered" evidence="6">
    <location>
        <begin position="274"/>
        <end position="297"/>
    </location>
</feature>
<evidence type="ECO:0000313" key="9">
    <source>
        <dbReference type="EMBL" id="CAD0088961.1"/>
    </source>
</evidence>
<comment type="similarity">
    <text evidence="5">Belongs to the SAT4 family.</text>
</comment>
<proteinExistence type="inferred from homology"/>
<feature type="transmembrane region" description="Helical" evidence="7">
    <location>
        <begin position="207"/>
        <end position="227"/>
    </location>
</feature>
<dbReference type="PANTHER" id="PTHR33048:SF96">
    <property type="entry name" value="INTEGRAL MEMBRANE PROTEIN"/>
    <property type="match status" value="1"/>
</dbReference>
<dbReference type="InterPro" id="IPR052337">
    <property type="entry name" value="SAT4-like"/>
</dbReference>
<evidence type="ECO:0000256" key="1">
    <source>
        <dbReference type="ARBA" id="ARBA00004141"/>
    </source>
</evidence>
<evidence type="ECO:0000256" key="3">
    <source>
        <dbReference type="ARBA" id="ARBA00022989"/>
    </source>
</evidence>
<evidence type="ECO:0000256" key="2">
    <source>
        <dbReference type="ARBA" id="ARBA00022692"/>
    </source>
</evidence>
<sequence length="412" mass="45142">MDVVADAAHRVAALGPRTVVMLVVAVVFLVIAWTSFALRIYVRAIMIRSFGKDDWMMLLTICLSTTCCGLLISIERIEQGSRPQRALEEGTHSQLELLNDLMKISLAIFFLRIVIRPWQRRIIYAVTGVYAVYAIAFAFIAVFQCGIPTNFLIKEATGVCITDDILQPLNYVHASLNAISDWTFACLPVFVLWNAKIPRSAKISSGLLLSLGAVGSIISLIRIAYIPGLKTGPAFFTNAITIGVWSLIEPGLGIVAASLATLRPLFKNMMEKARNTTHTSNSSKSLTHNSKGSSLQRKAAFSGAKFSDRGYLQMDDDKKPSKMGNFTSVVGDMKSAPSGQVYELDPIAERPHSTESTRSNSSGRIGMALSGPVTVGSLQNKSWFPDDEVLMTRHVKIDEEAAEWPSPPRREA</sequence>
<dbReference type="Pfam" id="PF20684">
    <property type="entry name" value="Fung_rhodopsin"/>
    <property type="match status" value="1"/>
</dbReference>
<feature type="transmembrane region" description="Helical" evidence="7">
    <location>
        <begin position="20"/>
        <end position="42"/>
    </location>
</feature>
<feature type="transmembrane region" description="Helical" evidence="7">
    <location>
        <begin position="54"/>
        <end position="77"/>
    </location>
</feature>
<evidence type="ECO:0000256" key="6">
    <source>
        <dbReference type="SAM" id="MobiDB-lite"/>
    </source>
</evidence>
<name>A0A9N8PAK9_9PEZI</name>
<feature type="transmembrane region" description="Helical" evidence="7">
    <location>
        <begin position="174"/>
        <end position="195"/>
    </location>
</feature>
<dbReference type="AlphaFoldDB" id="A0A9N8PAK9"/>
<feature type="compositionally biased region" description="Polar residues" evidence="6">
    <location>
        <begin position="276"/>
        <end position="296"/>
    </location>
</feature>
<keyword evidence="2 7" id="KW-0812">Transmembrane</keyword>
<reference evidence="9" key="1">
    <citation type="submission" date="2020-06" db="EMBL/GenBank/DDBJ databases">
        <authorList>
            <person name="Onetto C."/>
        </authorList>
    </citation>
    <scope>NUCLEOTIDE SEQUENCE</scope>
</reference>
<dbReference type="GO" id="GO:0016020">
    <property type="term" value="C:membrane"/>
    <property type="evidence" value="ECO:0007669"/>
    <property type="project" value="UniProtKB-SubCell"/>
</dbReference>
<evidence type="ECO:0000256" key="4">
    <source>
        <dbReference type="ARBA" id="ARBA00023136"/>
    </source>
</evidence>
<feature type="region of interest" description="Disordered" evidence="6">
    <location>
        <begin position="344"/>
        <end position="368"/>
    </location>
</feature>
<evidence type="ECO:0000313" key="10">
    <source>
        <dbReference type="Proteomes" id="UP000716446"/>
    </source>
</evidence>
<evidence type="ECO:0000256" key="5">
    <source>
        <dbReference type="ARBA" id="ARBA00038359"/>
    </source>
</evidence>
<evidence type="ECO:0000256" key="7">
    <source>
        <dbReference type="SAM" id="Phobius"/>
    </source>
</evidence>
<comment type="subcellular location">
    <subcellularLocation>
        <location evidence="1">Membrane</location>
        <topology evidence="1">Multi-pass membrane protein</topology>
    </subcellularLocation>
</comment>
<feature type="transmembrane region" description="Helical" evidence="7">
    <location>
        <begin position="97"/>
        <end position="115"/>
    </location>
</feature>
<feature type="transmembrane region" description="Helical" evidence="7">
    <location>
        <begin position="122"/>
        <end position="143"/>
    </location>
</feature>
<protein>
    <recommendedName>
        <fullName evidence="8">Rhodopsin domain-containing protein</fullName>
    </recommendedName>
</protein>
<feature type="region of interest" description="Disordered" evidence="6">
    <location>
        <begin position="311"/>
        <end position="332"/>
    </location>
</feature>
<evidence type="ECO:0000259" key="8">
    <source>
        <dbReference type="Pfam" id="PF20684"/>
    </source>
</evidence>